<reference evidence="1 2" key="1">
    <citation type="journal article" date="2022" name="Hortic Res">
        <title>A haplotype resolved chromosomal level avocado genome allows analysis of novel avocado genes.</title>
        <authorList>
            <person name="Nath O."/>
            <person name="Fletcher S.J."/>
            <person name="Hayward A."/>
            <person name="Shaw L.M."/>
            <person name="Masouleh A.K."/>
            <person name="Furtado A."/>
            <person name="Henry R.J."/>
            <person name="Mitter N."/>
        </authorList>
    </citation>
    <scope>NUCLEOTIDE SEQUENCE [LARGE SCALE GENOMIC DNA]</scope>
    <source>
        <strain evidence="2">cv. Hass</strain>
    </source>
</reference>
<accession>A0ACC2KL36</accession>
<sequence length="86" mass="10047">MFQTLCAAPSVRLGLLHLPFSSIQRLYLHLMAPKKWSRTPASSSSSRYDGHRFQFANRAMQYEELLAKRNVGSEREIDDKLLRHVW</sequence>
<name>A0ACC2KL36_PERAE</name>
<gene>
    <name evidence="1" type="ORF">MRB53_030366</name>
</gene>
<dbReference type="Proteomes" id="UP001234297">
    <property type="component" value="Chromosome 10"/>
</dbReference>
<dbReference type="EMBL" id="CM056818">
    <property type="protein sequence ID" value="KAJ8621837.1"/>
    <property type="molecule type" value="Genomic_DNA"/>
</dbReference>
<protein>
    <submittedName>
        <fullName evidence="1">Uncharacterized protein</fullName>
    </submittedName>
</protein>
<evidence type="ECO:0000313" key="1">
    <source>
        <dbReference type="EMBL" id="KAJ8621837.1"/>
    </source>
</evidence>
<comment type="caution">
    <text evidence="1">The sequence shown here is derived from an EMBL/GenBank/DDBJ whole genome shotgun (WGS) entry which is preliminary data.</text>
</comment>
<organism evidence="1 2">
    <name type="scientific">Persea americana</name>
    <name type="common">Avocado</name>
    <dbReference type="NCBI Taxonomy" id="3435"/>
    <lineage>
        <taxon>Eukaryota</taxon>
        <taxon>Viridiplantae</taxon>
        <taxon>Streptophyta</taxon>
        <taxon>Embryophyta</taxon>
        <taxon>Tracheophyta</taxon>
        <taxon>Spermatophyta</taxon>
        <taxon>Magnoliopsida</taxon>
        <taxon>Magnoliidae</taxon>
        <taxon>Laurales</taxon>
        <taxon>Lauraceae</taxon>
        <taxon>Persea</taxon>
    </lineage>
</organism>
<evidence type="ECO:0000313" key="2">
    <source>
        <dbReference type="Proteomes" id="UP001234297"/>
    </source>
</evidence>
<keyword evidence="2" id="KW-1185">Reference proteome</keyword>
<proteinExistence type="predicted"/>